<protein>
    <recommendedName>
        <fullName evidence="4">Lipoprotein</fullName>
    </recommendedName>
</protein>
<accession>A0A6P2S1B9</accession>
<evidence type="ECO:0000313" key="2">
    <source>
        <dbReference type="EMBL" id="VWC38378.1"/>
    </source>
</evidence>
<proteinExistence type="predicted"/>
<dbReference type="AlphaFoldDB" id="A0A6P2S1B9"/>
<evidence type="ECO:0000313" key="3">
    <source>
        <dbReference type="Proteomes" id="UP000494330"/>
    </source>
</evidence>
<dbReference type="EMBL" id="CABVQD010000039">
    <property type="protein sequence ID" value="VWC38378.1"/>
    <property type="molecule type" value="Genomic_DNA"/>
</dbReference>
<dbReference type="Proteomes" id="UP000494330">
    <property type="component" value="Unassembled WGS sequence"/>
</dbReference>
<keyword evidence="3" id="KW-1185">Reference proteome</keyword>
<feature type="signal peptide" evidence="1">
    <location>
        <begin position="1"/>
        <end position="23"/>
    </location>
</feature>
<name>A0A6P2S1B9_9BURK</name>
<gene>
    <name evidence="2" type="ORF">BPA30113_06726</name>
</gene>
<reference evidence="2 3" key="1">
    <citation type="submission" date="2019-09" db="EMBL/GenBank/DDBJ databases">
        <authorList>
            <person name="Depoorter E."/>
        </authorList>
    </citation>
    <scope>NUCLEOTIDE SEQUENCE [LARGE SCALE GENOMIC DNA]</scope>
    <source>
        <strain evidence="2">LMG 30113</strain>
    </source>
</reference>
<feature type="chain" id="PRO_5044427070" description="Lipoprotein" evidence="1">
    <location>
        <begin position="24"/>
        <end position="50"/>
    </location>
</feature>
<evidence type="ECO:0000256" key="1">
    <source>
        <dbReference type="SAM" id="SignalP"/>
    </source>
</evidence>
<dbReference type="RefSeq" id="WP_160257543.1">
    <property type="nucleotide sequence ID" value="NZ_CABVQD010000039.1"/>
</dbReference>
<keyword evidence="1" id="KW-0732">Signal</keyword>
<sequence>MRRIRAMLIGAAPTAFVVSDACAATGVAVQGAAGAHAPVVCPPDAPRSQR</sequence>
<organism evidence="2 3">
    <name type="scientific">Burkholderia paludis</name>
    <dbReference type="NCBI Taxonomy" id="1506587"/>
    <lineage>
        <taxon>Bacteria</taxon>
        <taxon>Pseudomonadati</taxon>
        <taxon>Pseudomonadota</taxon>
        <taxon>Betaproteobacteria</taxon>
        <taxon>Burkholderiales</taxon>
        <taxon>Burkholderiaceae</taxon>
        <taxon>Burkholderia</taxon>
        <taxon>Burkholderia cepacia complex</taxon>
    </lineage>
</organism>
<evidence type="ECO:0008006" key="4">
    <source>
        <dbReference type="Google" id="ProtNLM"/>
    </source>
</evidence>